<evidence type="ECO:0000259" key="1">
    <source>
        <dbReference type="Pfam" id="PF06378"/>
    </source>
</evidence>
<protein>
    <submittedName>
        <fullName evidence="2">Phage protein</fullName>
    </submittedName>
</protein>
<gene>
    <name evidence="2" type="ORF">SD71_10610</name>
</gene>
<dbReference type="EMBL" id="JXAL01000016">
    <property type="protein sequence ID" value="KIL35841.1"/>
    <property type="molecule type" value="Genomic_DNA"/>
</dbReference>
<evidence type="ECO:0000313" key="3">
    <source>
        <dbReference type="Proteomes" id="UP000054526"/>
    </source>
</evidence>
<dbReference type="InterPro" id="IPR009425">
    <property type="entry name" value="DSRM_SSAP"/>
</dbReference>
<reference evidence="2 3" key="1">
    <citation type="submission" date="2014-12" db="EMBL/GenBank/DDBJ databases">
        <title>Draft genome sequence of Cohnella kolymensis strain B-2846.</title>
        <authorList>
            <person name="Karlyshev A.V."/>
            <person name="Kudryashova E.B."/>
        </authorList>
    </citation>
    <scope>NUCLEOTIDE SEQUENCE [LARGE SCALE GENOMIC DNA]</scope>
    <source>
        <strain evidence="2 3">VKM B-2846</strain>
    </source>
</reference>
<accession>A0ABR5A4B6</accession>
<proteinExistence type="predicted"/>
<comment type="caution">
    <text evidence="2">The sequence shown here is derived from an EMBL/GenBank/DDBJ whole genome shotgun (WGS) entry which is preliminary data.</text>
</comment>
<dbReference type="Pfam" id="PF06378">
    <property type="entry name" value="SSAP_Sak"/>
    <property type="match status" value="1"/>
</dbReference>
<organism evidence="2 3">
    <name type="scientific">Cohnella kolymensis</name>
    <dbReference type="NCBI Taxonomy" id="1590652"/>
    <lineage>
        <taxon>Bacteria</taxon>
        <taxon>Bacillati</taxon>
        <taxon>Bacillota</taxon>
        <taxon>Bacilli</taxon>
        <taxon>Bacillales</taxon>
        <taxon>Paenibacillaceae</taxon>
        <taxon>Cohnella</taxon>
    </lineage>
</organism>
<feature type="domain" description="SSAP RNA binding" evidence="1">
    <location>
        <begin position="5"/>
        <end position="143"/>
    </location>
</feature>
<dbReference type="RefSeq" id="WP_041062513.1">
    <property type="nucleotide sequence ID" value="NZ_JXAL01000016.1"/>
</dbReference>
<sequence length="208" mass="23388">MSDNYFSKLAAIDVGEHIEKKGKFSYLSWPYAVKTLRETDPTATWEVVRHEGMPYLKTECGYFVEVAVTCQGVTLSQIHPVLDNNNRPITQPNAFQINTSIQRGLVKSIALHGLGLYIYAGEDLPESAEEPKEAQKEEVKQEAQKPSAALAKVVGEIKTAWLTKGYKLNAIDAQCQKLYECKFADLNMEKAIKFLDLCKQMPRKEQSA</sequence>
<name>A0ABR5A4B6_9BACL</name>
<evidence type="ECO:0000313" key="2">
    <source>
        <dbReference type="EMBL" id="KIL35841.1"/>
    </source>
</evidence>
<dbReference type="Proteomes" id="UP000054526">
    <property type="component" value="Unassembled WGS sequence"/>
</dbReference>
<keyword evidence="3" id="KW-1185">Reference proteome</keyword>